<proteinExistence type="predicted"/>
<gene>
    <name evidence="1" type="ORF">S01H1_37353</name>
</gene>
<comment type="caution">
    <text evidence="1">The sequence shown here is derived from an EMBL/GenBank/DDBJ whole genome shotgun (WGS) entry which is preliminary data.</text>
</comment>
<evidence type="ECO:0000313" key="1">
    <source>
        <dbReference type="EMBL" id="GAG11753.1"/>
    </source>
</evidence>
<dbReference type="EMBL" id="BARS01023460">
    <property type="protein sequence ID" value="GAG11753.1"/>
    <property type="molecule type" value="Genomic_DNA"/>
</dbReference>
<organism evidence="1">
    <name type="scientific">marine sediment metagenome</name>
    <dbReference type="NCBI Taxonomy" id="412755"/>
    <lineage>
        <taxon>unclassified sequences</taxon>
        <taxon>metagenomes</taxon>
        <taxon>ecological metagenomes</taxon>
    </lineage>
</organism>
<reference evidence="1" key="1">
    <citation type="journal article" date="2014" name="Front. Microbiol.">
        <title>High frequency of phylogenetically diverse reductive dehalogenase-homologous genes in deep subseafloor sedimentary metagenomes.</title>
        <authorList>
            <person name="Kawai M."/>
            <person name="Futagami T."/>
            <person name="Toyoda A."/>
            <person name="Takaki Y."/>
            <person name="Nishi S."/>
            <person name="Hori S."/>
            <person name="Arai W."/>
            <person name="Tsubouchi T."/>
            <person name="Morono Y."/>
            <person name="Uchiyama I."/>
            <person name="Ito T."/>
            <person name="Fujiyama A."/>
            <person name="Inagaki F."/>
            <person name="Takami H."/>
        </authorList>
    </citation>
    <scope>NUCLEOTIDE SEQUENCE</scope>
    <source>
        <strain evidence="1">Expedition CK06-06</strain>
    </source>
</reference>
<sequence length="76" mass="8804">RRFKRPALPEAVEKALEAIGGWRRLSDSDHYSSDRARFLEAYTAFVKRNVETRQMLPEVRELAKALAMDRLALEAE</sequence>
<protein>
    <submittedName>
        <fullName evidence="1">Uncharacterized protein</fullName>
    </submittedName>
</protein>
<dbReference type="AlphaFoldDB" id="X0VGZ3"/>
<accession>X0VGZ3</accession>
<feature type="non-terminal residue" evidence="1">
    <location>
        <position position="1"/>
    </location>
</feature>
<name>X0VGZ3_9ZZZZ</name>